<proteinExistence type="inferred from homology"/>
<accession>A0A9D4VEI7</accession>
<dbReference type="InterPro" id="IPR021827">
    <property type="entry name" value="Nup186/Nup192/Nup205"/>
</dbReference>
<dbReference type="EMBL" id="JABFUD020000001">
    <property type="protein sequence ID" value="KAI5084575.1"/>
    <property type="molecule type" value="Genomic_DNA"/>
</dbReference>
<keyword evidence="6" id="KW-1185">Reference proteome</keyword>
<dbReference type="Proteomes" id="UP000886520">
    <property type="component" value="Chromosome 1"/>
</dbReference>
<dbReference type="GO" id="GO:0005643">
    <property type="term" value="C:nuclear pore"/>
    <property type="evidence" value="ECO:0007669"/>
    <property type="project" value="InterPro"/>
</dbReference>
<evidence type="ECO:0000256" key="3">
    <source>
        <dbReference type="ARBA" id="ARBA00022448"/>
    </source>
</evidence>
<dbReference type="PANTHER" id="PTHR31344">
    <property type="entry name" value="NUCLEAR PORE COMPLEX PROTEIN NUP205"/>
    <property type="match status" value="1"/>
</dbReference>
<keyword evidence="4" id="KW-0539">Nucleus</keyword>
<dbReference type="OrthoDB" id="2019644at2759"/>
<comment type="caution">
    <text evidence="5">The sequence shown here is derived from an EMBL/GenBank/DDBJ whole genome shotgun (WGS) entry which is preliminary data.</text>
</comment>
<evidence type="ECO:0008006" key="7">
    <source>
        <dbReference type="Google" id="ProtNLM"/>
    </source>
</evidence>
<keyword evidence="3" id="KW-0813">Transport</keyword>
<dbReference type="Pfam" id="PF11894">
    <property type="entry name" value="Nup192"/>
    <property type="match status" value="1"/>
</dbReference>
<comment type="similarity">
    <text evidence="2">Belongs to the NUP186/NUP192/NUP205 family.</text>
</comment>
<organism evidence="5 6">
    <name type="scientific">Adiantum capillus-veneris</name>
    <name type="common">Maidenhair fern</name>
    <dbReference type="NCBI Taxonomy" id="13818"/>
    <lineage>
        <taxon>Eukaryota</taxon>
        <taxon>Viridiplantae</taxon>
        <taxon>Streptophyta</taxon>
        <taxon>Embryophyta</taxon>
        <taxon>Tracheophyta</taxon>
        <taxon>Polypodiopsida</taxon>
        <taxon>Polypodiidae</taxon>
        <taxon>Polypodiales</taxon>
        <taxon>Pteridineae</taxon>
        <taxon>Pteridaceae</taxon>
        <taxon>Vittarioideae</taxon>
        <taxon>Adiantum</taxon>
    </lineage>
</organism>
<evidence type="ECO:0000256" key="4">
    <source>
        <dbReference type="ARBA" id="ARBA00023242"/>
    </source>
</evidence>
<sequence>MVSHRQLLTSVEAALLAGPHLPALQRAELAHLLHISLPDFRSFLQHAPPSNADRAQVLAKEVRSGNGSMTPLDDQDVQIALKLSDDLHLNELECVSLLVAAHQEWILFGREPLEILRLSEGLWFTERRALITTLQLLLRAVVLDDELDPDLVADIQQYVENLLKAGLRRNLITLVKDLSREEPAGCGGPGVEQFVLDSRGSLVRRSNVSMRERLSLCQCLVFSGLIVRIEPQEMRELYSLLKDCSHALNGCQENVKLQIAYTILFVIVIALISDALSGTPEVPSILSINSAFHKEFQEQILENAGDDLAEGFGSIVRLTWAIFLMLIASSRNHAALPPPSSSVSSELGNASLMLDKACDSNAFKFIVEKVLKTPAFQNDDDDMIFMYCAYLHKMLTSLLSQPQGRDKVKTLRDSAMVSLETFYYDSAYASMNDEEVIRQQRVQAHAQPFLSLLALITEVYQREPELTVDNDALWNFARFVSENHTNHVSLVAFLAMLTGLASSEEGSRKVYVLLQNKASWSVSWHTLFSSLSVYEQQFKQSLQTTGALLPPFQEGDARALEAYLRVLKQVMENGNKHEKSHWFPDIEPLFKLLSYENVPPSLKGALRDAIATFSGISPVMRERIWSLLEQYDLPLAAGSSSIGYQVQSNAAQIYDMAFELNEVEARREEYSSTLSYINLLNDLIACDTDAADKGARFLGIFKFVRDHVFATFSQRAYSDSKEKWQLVVACLKHFKLMLSLFSPTDDDIQNQVDYLPEFKIASAHELHASSMVTQPAELPTIEVMKDLMSGKTIFRNLMNIVMLGVNTIMEERVTQCHGPQLEEAINLSLELVLLGLSKDAVYADFWRPVYHPVDAVLSHDSRQIISLLEYIRYDASQTIQQSSIKIMSILSARQSQLVSIILEAGVADNLIEDYAACLEARSQDANAPESFKEDSGFLILQLLISNLRRPAPNITHLLLKFDVDGPVERTVLQPKRHFSCLRILLNVLEKFSRPEVNAALHEAGLQLFYDLCVDSLTSLPTIELLQSEKYKFFSKHLDMFACEPLSKRKANQVLRTSQLHQRAWLLKLFAVQLHVSDMDVITQRANCQHLLSQLFSEETESRDQNSNALTISGVQMLARAPSSNLQRMKVLELLDIVQFQPPDIEAELPWELQGVKEDLMVTEILASSVTIDEGGVYYHSERGDRLIELTAFRDRLWQEYKHLELQQNVSFNEQRQVSLREAVQHLLRWAWKFNKNVEEQASQLHMLVGWSQLVEVGISRRFDLLDFRLHILFEILDASLTASISQDCSLKMAICLSQVVMTCMAKLQELSFSCPSGEDTDDVTCVDLLFSTRLSNSACQTILSKLLAAMLRHETSETLRSRQYSTLISYLHYCQGTIDPDLSLPVMRALLLEGQDGEQERDLEKLDKEQAELQKINLAAVKTDVVSLINVLTKDLSQGSEMGKAMACYALDALLGIDSDLIILSQLQNRGLLQACLVDVSTNSYQAVLLPSPASVRRLYTLEAELALLLRVGYQNKKRGAQTLFAMGVLQHLTSCRAIDVQLSEDAKWEQVVKSGTGLRSQHDRHHQIVSPVLRIVLCLATLIDPESATEKGGDEVTSEILEFVRGHHGLFARILRDDKSGVQLDDLEELDLVTAILSKVWHLGTTDEWGFSQALYNLASVYFIQEGESKNRFVCYVSEAKRFTILAPGALEVTRRMELLLARVRCNLISFLFCMVAKQGMRFHISDPILSSGSLLASQFSLGRHRQPTLSLIASLLEQCFSDLEAATEERSLLLAKVQDVNELSCHEVDDIIKAYSRVEHPGETEGIRKRRYVAMVEMCSAAGNRESVIAIHLLIIEHALNILFIHYDEEFQVPDNLRDRGENMDNVKSFLGSSEEFRSLNEKLLPLLQQIERMNEERTTTSSPRWFFCGSLQRSILHKIGGRWFCIKSLREIMESSLNRSVTTNTVFTRIPADGQLLCCDCVKSDMKVI</sequence>
<evidence type="ECO:0000313" key="6">
    <source>
        <dbReference type="Proteomes" id="UP000886520"/>
    </source>
</evidence>
<dbReference type="PANTHER" id="PTHR31344:SF0">
    <property type="entry name" value="NUCLEAR PORE COMPLEX PROTEIN NUP205"/>
    <property type="match status" value="1"/>
</dbReference>
<evidence type="ECO:0000256" key="1">
    <source>
        <dbReference type="ARBA" id="ARBA00004123"/>
    </source>
</evidence>
<name>A0A9D4VEI7_ADICA</name>
<protein>
    <recommendedName>
        <fullName evidence="7">Nuclear pore complex protein NUP205</fullName>
    </recommendedName>
</protein>
<evidence type="ECO:0000313" key="5">
    <source>
        <dbReference type="EMBL" id="KAI5084575.1"/>
    </source>
</evidence>
<evidence type="ECO:0000256" key="2">
    <source>
        <dbReference type="ARBA" id="ARBA00005892"/>
    </source>
</evidence>
<gene>
    <name evidence="5" type="ORF">GOP47_0000744</name>
</gene>
<comment type="subcellular location">
    <subcellularLocation>
        <location evidence="1">Nucleus</location>
    </subcellularLocation>
</comment>
<reference evidence="5" key="1">
    <citation type="submission" date="2021-01" db="EMBL/GenBank/DDBJ databases">
        <title>Adiantum capillus-veneris genome.</title>
        <authorList>
            <person name="Fang Y."/>
            <person name="Liao Q."/>
        </authorList>
    </citation>
    <scope>NUCLEOTIDE SEQUENCE</scope>
    <source>
        <strain evidence="5">H3</strain>
        <tissue evidence="5">Leaf</tissue>
    </source>
</reference>